<evidence type="ECO:0000313" key="1">
    <source>
        <dbReference type="EMBL" id="RAL62057.1"/>
    </source>
</evidence>
<dbReference type="AlphaFoldDB" id="A0A395IP46"/>
<proteinExistence type="predicted"/>
<gene>
    <name evidence="1" type="ORF">DID88_002544</name>
</gene>
<evidence type="ECO:0000313" key="2">
    <source>
        <dbReference type="Proteomes" id="UP000249056"/>
    </source>
</evidence>
<name>A0A395IP46_9HELO</name>
<dbReference type="Proteomes" id="UP000249056">
    <property type="component" value="Unassembled WGS sequence"/>
</dbReference>
<reference evidence="1 2" key="1">
    <citation type="submission" date="2018-06" db="EMBL/GenBank/DDBJ databases">
        <title>Genome Sequence of the Brown Rot Fungal Pathogen Monilinia fructigena.</title>
        <authorList>
            <person name="Landi L."/>
            <person name="De Miccolis Angelini R.M."/>
            <person name="Pollastro S."/>
            <person name="Abate D."/>
            <person name="Faretra F."/>
            <person name="Romanazzi G."/>
        </authorList>
    </citation>
    <scope>NUCLEOTIDE SEQUENCE [LARGE SCALE GENOMIC DNA]</scope>
    <source>
        <strain evidence="1 2">Mfrg269</strain>
    </source>
</reference>
<dbReference type="OrthoDB" id="10580939at2759"/>
<protein>
    <submittedName>
        <fullName evidence="1">Uncharacterized protein</fullName>
    </submittedName>
</protein>
<keyword evidence="2" id="KW-1185">Reference proteome</keyword>
<organism evidence="1 2">
    <name type="scientific">Monilinia fructigena</name>
    <dbReference type="NCBI Taxonomy" id="38457"/>
    <lineage>
        <taxon>Eukaryota</taxon>
        <taxon>Fungi</taxon>
        <taxon>Dikarya</taxon>
        <taxon>Ascomycota</taxon>
        <taxon>Pezizomycotina</taxon>
        <taxon>Leotiomycetes</taxon>
        <taxon>Helotiales</taxon>
        <taxon>Sclerotiniaceae</taxon>
        <taxon>Monilinia</taxon>
    </lineage>
</organism>
<dbReference type="EMBL" id="QKRW01000027">
    <property type="protein sequence ID" value="RAL62057.1"/>
    <property type="molecule type" value="Genomic_DNA"/>
</dbReference>
<accession>A0A395IP46</accession>
<sequence length="101" mass="10506">MVDTGDVLLAATDLKGHDEATEPRRTLKKAEKIFLIDRIDTVTGGNLLFCAGGGGGGKGGRGEGGKFLKWSEAGTGIMPAQTATGNYSSLKMDTMTNLSEV</sequence>
<comment type="caution">
    <text evidence="1">The sequence shown here is derived from an EMBL/GenBank/DDBJ whole genome shotgun (WGS) entry which is preliminary data.</text>
</comment>